<accession>A0ABU8MEW8</accession>
<dbReference type="EMBL" id="JBBEGM010000023">
    <property type="protein sequence ID" value="MEJ2865892.1"/>
    <property type="molecule type" value="Genomic_DNA"/>
</dbReference>
<feature type="transmembrane region" description="Helical" evidence="1">
    <location>
        <begin position="79"/>
        <end position="102"/>
    </location>
</feature>
<feature type="transmembrane region" description="Helical" evidence="1">
    <location>
        <begin position="55"/>
        <end position="73"/>
    </location>
</feature>
<feature type="transmembrane region" description="Helical" evidence="1">
    <location>
        <begin position="134"/>
        <end position="153"/>
    </location>
</feature>
<organism evidence="2 3">
    <name type="scientific">Actinomycetospora flava</name>
    <dbReference type="NCBI Taxonomy" id="3129232"/>
    <lineage>
        <taxon>Bacteria</taxon>
        <taxon>Bacillati</taxon>
        <taxon>Actinomycetota</taxon>
        <taxon>Actinomycetes</taxon>
        <taxon>Pseudonocardiales</taxon>
        <taxon>Pseudonocardiaceae</taxon>
        <taxon>Actinomycetospora</taxon>
    </lineage>
</organism>
<evidence type="ECO:0000313" key="3">
    <source>
        <dbReference type="Proteomes" id="UP001369736"/>
    </source>
</evidence>
<evidence type="ECO:0008006" key="4">
    <source>
        <dbReference type="Google" id="ProtNLM"/>
    </source>
</evidence>
<feature type="transmembrane region" description="Helical" evidence="1">
    <location>
        <begin position="31"/>
        <end position="48"/>
    </location>
</feature>
<gene>
    <name evidence="2" type="ORF">WCD58_32385</name>
</gene>
<dbReference type="RefSeq" id="WP_337707269.1">
    <property type="nucleotide sequence ID" value="NZ_JBBEGM010000023.1"/>
</dbReference>
<feature type="transmembrane region" description="Helical" evidence="1">
    <location>
        <begin position="165"/>
        <end position="186"/>
    </location>
</feature>
<keyword evidence="3" id="KW-1185">Reference proteome</keyword>
<sequence length="205" mass="21433">MSIKQFLPGFLPWIVFSLVSTRVGPGAVGMAALLAMGVAAAVVVGSLVRGQSPKLIPVTAGVSFAAMGAWAIAFPASDAFLALYGRGVIGLVLAAVMAVSLVTRPFTEQFARASVPAQFWDSPQFHATNRRISAAWAGAVAVMGVGHVISGALDANAADYAGYLIVRPGELLLNWIIPALALYAAYRYTRRVLDGVHHSAALVTR</sequence>
<protein>
    <recommendedName>
        <fullName evidence="4">DUF3159 domain-containing protein</fullName>
    </recommendedName>
</protein>
<keyword evidence="1" id="KW-0812">Transmembrane</keyword>
<keyword evidence="1" id="KW-0472">Membrane</keyword>
<name>A0ABU8MEW8_9PSEU</name>
<evidence type="ECO:0000256" key="1">
    <source>
        <dbReference type="SAM" id="Phobius"/>
    </source>
</evidence>
<dbReference type="Proteomes" id="UP001369736">
    <property type="component" value="Unassembled WGS sequence"/>
</dbReference>
<comment type="caution">
    <text evidence="2">The sequence shown here is derived from an EMBL/GenBank/DDBJ whole genome shotgun (WGS) entry which is preliminary data.</text>
</comment>
<evidence type="ECO:0000313" key="2">
    <source>
        <dbReference type="EMBL" id="MEJ2865892.1"/>
    </source>
</evidence>
<reference evidence="2 3" key="1">
    <citation type="submission" date="2024-03" db="EMBL/GenBank/DDBJ databases">
        <title>Actinomycetospora sp. OC33-EN07, a novel actinomycete isolated from wild orchid (Aerides multiflora).</title>
        <authorList>
            <person name="Suriyachadkun C."/>
        </authorList>
    </citation>
    <scope>NUCLEOTIDE SEQUENCE [LARGE SCALE GENOMIC DNA]</scope>
    <source>
        <strain evidence="2 3">OC33-EN07</strain>
    </source>
</reference>
<proteinExistence type="predicted"/>
<keyword evidence="1" id="KW-1133">Transmembrane helix</keyword>